<keyword evidence="9" id="KW-1185">Reference proteome</keyword>
<keyword evidence="6" id="KW-0680">Restriction system</keyword>
<evidence type="ECO:0000256" key="4">
    <source>
        <dbReference type="ARBA" id="ARBA00022679"/>
    </source>
</evidence>
<evidence type="ECO:0000256" key="7">
    <source>
        <dbReference type="ARBA" id="ARBA00049120"/>
    </source>
</evidence>
<dbReference type="PROSITE" id="PS00093">
    <property type="entry name" value="N4_MTASE"/>
    <property type="match status" value="1"/>
</dbReference>
<comment type="catalytic activity">
    <reaction evidence="7">
        <text>a 2'-deoxycytidine in DNA + S-adenosyl-L-methionine = an N(4)-methyl-2'-deoxycytidine in DNA + S-adenosyl-L-homocysteine + H(+)</text>
        <dbReference type="Rhea" id="RHEA:16857"/>
        <dbReference type="Rhea" id="RHEA-COMP:11369"/>
        <dbReference type="Rhea" id="RHEA-COMP:13674"/>
        <dbReference type="ChEBI" id="CHEBI:15378"/>
        <dbReference type="ChEBI" id="CHEBI:57856"/>
        <dbReference type="ChEBI" id="CHEBI:59789"/>
        <dbReference type="ChEBI" id="CHEBI:85452"/>
        <dbReference type="ChEBI" id="CHEBI:137933"/>
        <dbReference type="EC" id="2.1.1.113"/>
    </reaction>
</comment>
<dbReference type="EMBL" id="JBAFSM010000006">
    <property type="protein sequence ID" value="MEG3436380.1"/>
    <property type="molecule type" value="Genomic_DNA"/>
</dbReference>
<evidence type="ECO:0000256" key="5">
    <source>
        <dbReference type="ARBA" id="ARBA00022691"/>
    </source>
</evidence>
<dbReference type="GO" id="GO:0032259">
    <property type="term" value="P:methylation"/>
    <property type="evidence" value="ECO:0007669"/>
    <property type="project" value="UniProtKB-KW"/>
</dbReference>
<keyword evidence="3" id="KW-0489">Methyltransferase</keyword>
<reference evidence="8 9" key="1">
    <citation type="submission" date="2024-01" db="EMBL/GenBank/DDBJ databases">
        <title>Genomic insights into the taxonomy and metabolism of the cyanobacterium Pannus brasiliensis CCIBt3594.</title>
        <authorList>
            <person name="Machado M."/>
            <person name="Botero N.B."/>
            <person name="Andreote A.P.D."/>
            <person name="Feitosa A.M.T."/>
            <person name="Popin R."/>
            <person name="Sivonen K."/>
            <person name="Fiore M.F."/>
        </authorList>
    </citation>
    <scope>NUCLEOTIDE SEQUENCE [LARGE SCALE GENOMIC DNA]</scope>
    <source>
        <strain evidence="8 9">CCIBt3594</strain>
    </source>
</reference>
<dbReference type="GO" id="GO:0015667">
    <property type="term" value="F:site-specific DNA-methyltransferase (cytosine-N4-specific) activity"/>
    <property type="evidence" value="ECO:0007669"/>
    <property type="project" value="UniProtKB-EC"/>
</dbReference>
<dbReference type="SUPFAM" id="SSF53335">
    <property type="entry name" value="S-adenosyl-L-methionine-dependent methyltransferases"/>
    <property type="match status" value="2"/>
</dbReference>
<comment type="caution">
    <text evidence="8">The sequence shown here is derived from an EMBL/GenBank/DDBJ whole genome shotgun (WGS) entry which is preliminary data.</text>
</comment>
<evidence type="ECO:0000256" key="3">
    <source>
        <dbReference type="ARBA" id="ARBA00022603"/>
    </source>
</evidence>
<dbReference type="InterPro" id="IPR029063">
    <property type="entry name" value="SAM-dependent_MTases_sf"/>
</dbReference>
<gene>
    <name evidence="8" type="ORF">V0288_04540</name>
</gene>
<proteinExistence type="inferred from homology"/>
<dbReference type="InterPro" id="IPR017985">
    <property type="entry name" value="MeTrfase_CN4_CS"/>
</dbReference>
<comment type="similarity">
    <text evidence="1">Belongs to the N(4)/N(6)-methyltransferase family. N(4) subfamily.</text>
</comment>
<dbReference type="RefSeq" id="WP_332863836.1">
    <property type="nucleotide sequence ID" value="NZ_JBAFSM010000006.1"/>
</dbReference>
<dbReference type="Proteomes" id="UP001328733">
    <property type="component" value="Unassembled WGS sequence"/>
</dbReference>
<organism evidence="8 9">
    <name type="scientific">Pannus brasiliensis CCIBt3594</name>
    <dbReference type="NCBI Taxonomy" id="1427578"/>
    <lineage>
        <taxon>Bacteria</taxon>
        <taxon>Bacillati</taxon>
        <taxon>Cyanobacteriota</taxon>
        <taxon>Cyanophyceae</taxon>
        <taxon>Oscillatoriophycideae</taxon>
        <taxon>Chroococcales</taxon>
        <taxon>Microcystaceae</taxon>
        <taxon>Pannus</taxon>
    </lineage>
</organism>
<accession>A0AAW9QF41</accession>
<protein>
    <recommendedName>
        <fullName evidence="2">site-specific DNA-methyltransferase (cytosine-N(4)-specific)</fullName>
        <ecNumber evidence="2">2.1.1.113</ecNumber>
    </recommendedName>
</protein>
<sequence>MLQKSLFTTIASAKRGALERSGVHSWHPYYAGYSEAFVSSAIEYLNLDRSHVLLDPWNGSGTTALVASRLEIPTLGCDINPVMNIFACSKTGFLIKNSQLLIDFLNEIVDLSINLTVPIQEKDPLLDFMSINLARGLRSLYLNINSWHYPKVDVSYSLINFARENITFLNPFEAFLKAALFITGRELAGYKGGSNPTWIKTLSEKPDYSIEHVGIEFSKTVKTMLHHLRVSSLPSLDNLTNITIDADSRKLPFQDNCIDGIITSPPYLTRIDYAMSTKPEILMIGDLLELRKIREKTIGSPVIVDKNISIDPIWGKTCLEFLQNVESHNSKASRSYYLPNILQYFRDIKYSLIEIKRVLKHRGKALLVVQSSYFKEHEIDLGNIYVELCDNLGLDSQIVSREIVRNHMANVNKNSNNYKAGKVYHEDVVSVQKIK</sequence>
<dbReference type="EC" id="2.1.1.113" evidence="2"/>
<evidence type="ECO:0000256" key="1">
    <source>
        <dbReference type="ARBA" id="ARBA00010203"/>
    </source>
</evidence>
<evidence type="ECO:0000313" key="8">
    <source>
        <dbReference type="EMBL" id="MEG3436380.1"/>
    </source>
</evidence>
<dbReference type="Gene3D" id="3.40.50.150">
    <property type="entry name" value="Vaccinia Virus protein VP39"/>
    <property type="match status" value="2"/>
</dbReference>
<evidence type="ECO:0000313" key="9">
    <source>
        <dbReference type="Proteomes" id="UP001328733"/>
    </source>
</evidence>
<dbReference type="AlphaFoldDB" id="A0AAW9QF41"/>
<keyword evidence="4" id="KW-0808">Transferase</keyword>
<keyword evidence="5" id="KW-0949">S-adenosyl-L-methionine</keyword>
<name>A0AAW9QF41_9CHRO</name>
<evidence type="ECO:0000256" key="2">
    <source>
        <dbReference type="ARBA" id="ARBA00012185"/>
    </source>
</evidence>
<dbReference type="GO" id="GO:0003677">
    <property type="term" value="F:DNA binding"/>
    <property type="evidence" value="ECO:0007669"/>
    <property type="project" value="InterPro"/>
</dbReference>
<dbReference type="GO" id="GO:0009307">
    <property type="term" value="P:DNA restriction-modification system"/>
    <property type="evidence" value="ECO:0007669"/>
    <property type="project" value="UniProtKB-KW"/>
</dbReference>
<evidence type="ECO:0000256" key="6">
    <source>
        <dbReference type="ARBA" id="ARBA00022747"/>
    </source>
</evidence>